<proteinExistence type="predicted"/>
<evidence type="ECO:0000313" key="1">
    <source>
        <dbReference type="EMBL" id="NDO67360.1"/>
    </source>
</evidence>
<comment type="caution">
    <text evidence="1">The sequence shown here is derived from an EMBL/GenBank/DDBJ whole genome shotgun (WGS) entry which is preliminary data.</text>
</comment>
<dbReference type="Proteomes" id="UP000474104">
    <property type="component" value="Unassembled WGS sequence"/>
</dbReference>
<organism evidence="1 2">
    <name type="scientific">Schaedlerella arabinosiphila</name>
    <dbReference type="NCBI Taxonomy" id="2044587"/>
    <lineage>
        <taxon>Bacteria</taxon>
        <taxon>Bacillati</taxon>
        <taxon>Bacillota</taxon>
        <taxon>Clostridia</taxon>
        <taxon>Lachnospirales</taxon>
        <taxon>Lachnospiraceae</taxon>
        <taxon>Schaedlerella</taxon>
    </lineage>
</organism>
<gene>
    <name evidence="1" type="ORF">FMM80_00870</name>
</gene>
<accession>A0A9X5H4W1</accession>
<evidence type="ECO:0000313" key="2">
    <source>
        <dbReference type="Proteomes" id="UP000474104"/>
    </source>
</evidence>
<reference evidence="1 2" key="1">
    <citation type="submission" date="2019-07" db="EMBL/GenBank/DDBJ databases">
        <title>Draft genome sequences of 15 bacterial species constituting the stable defined intestinal microbiota of the GM15 gnotobiotic mouse model.</title>
        <authorList>
            <person name="Elie C."/>
            <person name="Mathieu A."/>
            <person name="Saliou A."/>
            <person name="Darnaud M."/>
            <person name="Leulier F."/>
            <person name="Tamellini A."/>
        </authorList>
    </citation>
    <scope>NUCLEOTIDE SEQUENCE [LARGE SCALE GENOMIC DNA]</scope>
    <source>
        <strain evidence="2">ASF 502</strain>
    </source>
</reference>
<sequence>MELEIQYNILGLSKYYYYAIQLLQLCCKDSDIRVVKDTGQIKINDEIITPEIFDDLRRIIIIQGNMELEIQYNILGLSKYYYYAIQLLQLCCKDSDIRVVKDTGQIKINDEIITPEIFDDLRRIIIIQNDIDFDIDEFINYDTEQRLLKARKDINKNEDSVNIEDYIDSLVIAMHVTEKYVMNMTIRKFWRYIKRYNLHETYTIAKTGECSGFVKFNEPIKHWMRSIDDDDDKYKNLKTDESELKSKVI</sequence>
<protein>
    <submittedName>
        <fullName evidence="1">Uncharacterized protein</fullName>
    </submittedName>
</protein>
<name>A0A9X5H4W1_9FIRM</name>
<dbReference type="EMBL" id="VIRB01000012">
    <property type="protein sequence ID" value="NDO67360.1"/>
    <property type="molecule type" value="Genomic_DNA"/>
</dbReference>
<dbReference type="AlphaFoldDB" id="A0A9X5H4W1"/>